<comment type="caution">
    <text evidence="3">The sequence shown here is derived from an EMBL/GenBank/DDBJ whole genome shotgun (WGS) entry which is preliminary data.</text>
</comment>
<feature type="compositionally biased region" description="Polar residues" evidence="1">
    <location>
        <begin position="259"/>
        <end position="272"/>
    </location>
</feature>
<dbReference type="InterPro" id="IPR025285">
    <property type="entry name" value="DUF4145"/>
</dbReference>
<dbReference type="EMBL" id="JAIHOM010000072">
    <property type="protein sequence ID" value="MCW6037455.1"/>
    <property type="molecule type" value="Genomic_DNA"/>
</dbReference>
<dbReference type="Proteomes" id="UP001526426">
    <property type="component" value="Unassembled WGS sequence"/>
</dbReference>
<keyword evidence="4" id="KW-1185">Reference proteome</keyword>
<dbReference type="Pfam" id="PF13643">
    <property type="entry name" value="DUF4145"/>
    <property type="match status" value="1"/>
</dbReference>
<feature type="region of interest" description="Disordered" evidence="1">
    <location>
        <begin position="233"/>
        <end position="272"/>
    </location>
</feature>
<protein>
    <submittedName>
        <fullName evidence="3">DUF4145 domain-containing protein</fullName>
    </submittedName>
</protein>
<feature type="domain" description="DUF4145" evidence="2">
    <location>
        <begin position="124"/>
        <end position="211"/>
    </location>
</feature>
<sequence>MTEQVLGTTIKAYCGRCGGERNCEIKGFHAEGGAEENGYFSWNTNWYLLVCKGCEYPFAQSVSSDSESYYDYYDEDGRHVSEIVETIETWPAKAKRKRPDWFEHYRVEGTHIFQNSSLNTAMGELYRSLDAGLLVLSSIGIRTAFDAASEALGIEPGLQFVEKLDALVESGKIRASEKEALEVLIGAGSAAAHRGWQPEPEQLDMQMDILEEFIFNSMVLPAREKTRVARVAKLRESVPEKPKRPKRKRTTEKDISDASALTMTSRPNDLSS</sequence>
<evidence type="ECO:0000313" key="3">
    <source>
        <dbReference type="EMBL" id="MCW6037455.1"/>
    </source>
</evidence>
<accession>A0ABT3L7I4</accession>
<evidence type="ECO:0000256" key="1">
    <source>
        <dbReference type="SAM" id="MobiDB-lite"/>
    </source>
</evidence>
<organism evidence="3 4">
    <name type="scientific">Spirulina subsalsa FACHB-351</name>
    <dbReference type="NCBI Taxonomy" id="234711"/>
    <lineage>
        <taxon>Bacteria</taxon>
        <taxon>Bacillati</taxon>
        <taxon>Cyanobacteriota</taxon>
        <taxon>Cyanophyceae</taxon>
        <taxon>Spirulinales</taxon>
        <taxon>Spirulinaceae</taxon>
        <taxon>Spirulina</taxon>
    </lineage>
</organism>
<feature type="compositionally biased region" description="Basic and acidic residues" evidence="1">
    <location>
        <begin position="233"/>
        <end position="242"/>
    </location>
</feature>
<evidence type="ECO:0000313" key="4">
    <source>
        <dbReference type="Proteomes" id="UP001526426"/>
    </source>
</evidence>
<evidence type="ECO:0000259" key="2">
    <source>
        <dbReference type="Pfam" id="PF13643"/>
    </source>
</evidence>
<reference evidence="3 4" key="1">
    <citation type="submission" date="2021-08" db="EMBL/GenBank/DDBJ databases">
        <title>Draft genome sequence of Spirulina subsalsa with high tolerance to salinity and hype-accumulation of phycocyanin.</title>
        <authorList>
            <person name="Pei H."/>
            <person name="Jiang L."/>
        </authorList>
    </citation>
    <scope>NUCLEOTIDE SEQUENCE [LARGE SCALE GENOMIC DNA]</scope>
    <source>
        <strain evidence="3 4">FACHB-351</strain>
    </source>
</reference>
<proteinExistence type="predicted"/>
<gene>
    <name evidence="3" type="ORF">K4A83_14405</name>
</gene>
<name>A0ABT3L7I4_9CYAN</name>